<feature type="repeat" description="TPR" evidence="1">
    <location>
        <begin position="840"/>
        <end position="873"/>
    </location>
</feature>
<dbReference type="Proteomes" id="UP001501169">
    <property type="component" value="Unassembled WGS sequence"/>
</dbReference>
<evidence type="ECO:0000256" key="1">
    <source>
        <dbReference type="PROSITE-ProRule" id="PRU00339"/>
    </source>
</evidence>
<dbReference type="PROSITE" id="PS50005">
    <property type="entry name" value="TPR"/>
    <property type="match status" value="2"/>
</dbReference>
<dbReference type="InterPro" id="IPR011990">
    <property type="entry name" value="TPR-like_helical_dom_sf"/>
</dbReference>
<dbReference type="NCBIfam" id="TIGR02917">
    <property type="entry name" value="PEP_TPR_lipo"/>
    <property type="match status" value="1"/>
</dbReference>
<evidence type="ECO:0000259" key="2">
    <source>
        <dbReference type="Pfam" id="PF25064"/>
    </source>
</evidence>
<keyword evidence="1" id="KW-0802">TPR repeat</keyword>
<dbReference type="SUPFAM" id="SSF48452">
    <property type="entry name" value="TPR-like"/>
    <property type="match status" value="5"/>
</dbReference>
<accession>A0ABN1EEV7</accession>
<keyword evidence="4" id="KW-1185">Reference proteome</keyword>
<evidence type="ECO:0000313" key="3">
    <source>
        <dbReference type="EMBL" id="GAA0564270.1"/>
    </source>
</evidence>
<dbReference type="PANTHER" id="PTHR12558:SF13">
    <property type="entry name" value="CELL DIVISION CYCLE PROTEIN 27 HOMOLOG"/>
    <property type="match status" value="1"/>
</dbReference>
<organism evidence="3 4">
    <name type="scientific">Rheinheimera aquimaris</name>
    <dbReference type="NCBI Taxonomy" id="412437"/>
    <lineage>
        <taxon>Bacteria</taxon>
        <taxon>Pseudomonadati</taxon>
        <taxon>Pseudomonadota</taxon>
        <taxon>Gammaproteobacteria</taxon>
        <taxon>Chromatiales</taxon>
        <taxon>Chromatiaceae</taxon>
        <taxon>Rheinheimera</taxon>
    </lineage>
</organism>
<dbReference type="PROSITE" id="PS51257">
    <property type="entry name" value="PROKAR_LIPOPROTEIN"/>
    <property type="match status" value="1"/>
</dbReference>
<dbReference type="InterPro" id="IPR019734">
    <property type="entry name" value="TPR_rpt"/>
</dbReference>
<sequence>MKSFTRVSTAVIIGLTLTACGQKSSDEHFEAAQTFLANDQFNSALVELKSALQKDPERADYRLALAQLYVKVGALDDAVKEYQRADQYSADNSAFVQDYVKVLYLNGNYSDILTLLEDTSAYAQPEQDYLLTFKALAEAELGGTENAEALFKQLSASSQTDVADFAAAFQALAKSDLADVKQKLMQIPESSALYHQSLYVRSKIALAENDTTTAINLLKAYVAQNPYHLLPQLLLAQSYVKTEQLQLADAILQPLLKKVPQQPLANYFAAIIAYDKKDFEQARINIDTAIGGGFNSAQARILAALIAVNLKLENVALSHLEVIKDILKHYPEAEMLYAQLMLKAGNTEVAQQLLSGKELQQSDIQLLAATAFELTKQGSTEAAQNLLAQYKSDEPFSARELLTLGAIQLKMPGQRDTAIRSLEQALQLDPAADQARVLLLTAYIRQQEYDKAMALADEWIASAERSNAGHNMKAYVALVSEQPDIAAEHIELVLTKEPKNSLARLLNASLAAAKGDTTLAKQRFQALLDDEPQNIQALEQYIALSHGTGDKTDALQRLTKAQKAAPQDYNLTLMLASFKHNDGAYNEALELLNSIKTEQREWLPMHWAYLIDTQLRLNAPAQALQSAQSWHTLQPASNMATQAYMQALYANKDYIGALKLVEQLLAAQPGHTRFINIKLQILDEAERSQQLLEFVRALPDDIQQKPETQFFVGKALTKEQKYSDAVQTLSQSYAKQANVKTALLLAELHNRLGSTDKGIALLEKHIATQGSTPTIQAMLAQLSLNTDADRAVQTYQTMLQEQPDNVLALNNLAWLMLEKGNLSVALTHAKKAHELQPKHPDILDTYGKVLLATGDATKAKEMFEASLNVRPDASQVQLHYAEALVKTGSKEKARSVLEQLADNQEVAAQAKALMAELGLED</sequence>
<gene>
    <name evidence="3" type="ORF">GCM10009098_35520</name>
</gene>
<dbReference type="Gene3D" id="1.25.40.10">
    <property type="entry name" value="Tetratricopeptide repeat domain"/>
    <property type="match status" value="5"/>
</dbReference>
<proteinExistence type="predicted"/>
<dbReference type="InterPro" id="IPR014266">
    <property type="entry name" value="PEP-CTERM_TPR_PrsT"/>
</dbReference>
<dbReference type="SMART" id="SM00028">
    <property type="entry name" value="TPR"/>
    <property type="match status" value="8"/>
</dbReference>
<feature type="repeat" description="TPR" evidence="1">
    <location>
        <begin position="59"/>
        <end position="92"/>
    </location>
</feature>
<protein>
    <submittedName>
        <fullName evidence="3">Tetratricopeptide repeat protein</fullName>
    </submittedName>
</protein>
<dbReference type="InterPro" id="IPR056835">
    <property type="entry name" value="ARM_TT21_5th"/>
</dbReference>
<dbReference type="Pfam" id="PF25064">
    <property type="entry name" value="ARM_TT21_5th"/>
    <property type="match status" value="1"/>
</dbReference>
<dbReference type="Pfam" id="PF14559">
    <property type="entry name" value="TPR_19"/>
    <property type="match status" value="4"/>
</dbReference>
<dbReference type="RefSeq" id="WP_226768025.1">
    <property type="nucleotide sequence ID" value="NZ_BAAAEO010000006.1"/>
</dbReference>
<evidence type="ECO:0000313" key="4">
    <source>
        <dbReference type="Proteomes" id="UP001501169"/>
    </source>
</evidence>
<dbReference type="PANTHER" id="PTHR12558">
    <property type="entry name" value="CELL DIVISION CYCLE 16,23,27"/>
    <property type="match status" value="1"/>
</dbReference>
<name>A0ABN1EEV7_9GAMM</name>
<feature type="domain" description="Tetratricopeptide repeat protein 21A/21B fifth ARM repeats" evidence="2">
    <location>
        <begin position="503"/>
        <end position="599"/>
    </location>
</feature>
<reference evidence="3 4" key="1">
    <citation type="journal article" date="2019" name="Int. J. Syst. Evol. Microbiol.">
        <title>The Global Catalogue of Microorganisms (GCM) 10K type strain sequencing project: providing services to taxonomists for standard genome sequencing and annotation.</title>
        <authorList>
            <consortium name="The Broad Institute Genomics Platform"/>
            <consortium name="The Broad Institute Genome Sequencing Center for Infectious Disease"/>
            <person name="Wu L."/>
            <person name="Ma J."/>
        </authorList>
    </citation>
    <scope>NUCLEOTIDE SEQUENCE [LARGE SCALE GENOMIC DNA]</scope>
    <source>
        <strain evidence="3 4">JCM 14331</strain>
    </source>
</reference>
<dbReference type="Pfam" id="PF13432">
    <property type="entry name" value="TPR_16"/>
    <property type="match status" value="1"/>
</dbReference>
<comment type="caution">
    <text evidence="3">The sequence shown here is derived from an EMBL/GenBank/DDBJ whole genome shotgun (WGS) entry which is preliminary data.</text>
</comment>
<dbReference type="EMBL" id="BAAAEO010000006">
    <property type="protein sequence ID" value="GAA0564270.1"/>
    <property type="molecule type" value="Genomic_DNA"/>
</dbReference>